<feature type="chain" id="PRO_5032952860" evidence="4">
    <location>
        <begin position="23"/>
        <end position="322"/>
    </location>
</feature>
<dbReference type="InterPro" id="IPR002347">
    <property type="entry name" value="SDR_fam"/>
</dbReference>
<evidence type="ECO:0000256" key="1">
    <source>
        <dbReference type="ARBA" id="ARBA00006484"/>
    </source>
</evidence>
<dbReference type="Pfam" id="PF00106">
    <property type="entry name" value="adh_short"/>
    <property type="match status" value="1"/>
</dbReference>
<dbReference type="InterPro" id="IPR036291">
    <property type="entry name" value="NAD(P)-bd_dom_sf"/>
</dbReference>
<proteinExistence type="inferred from homology"/>
<dbReference type="AlphaFoldDB" id="A0A829YJP2"/>
<keyword evidence="7" id="KW-1185">Reference proteome</keyword>
<comment type="similarity">
    <text evidence="1 3">Belongs to the short-chain dehydrogenases/reductases (SDR) family.</text>
</comment>
<keyword evidence="4" id="KW-0732">Signal</keyword>
<name>A0A829YJP2_9GAMM</name>
<organism evidence="6 7">
    <name type="scientific">Steroidobacter agaridevorans</name>
    <dbReference type="NCBI Taxonomy" id="2695856"/>
    <lineage>
        <taxon>Bacteria</taxon>
        <taxon>Pseudomonadati</taxon>
        <taxon>Pseudomonadota</taxon>
        <taxon>Gammaproteobacteria</taxon>
        <taxon>Steroidobacterales</taxon>
        <taxon>Steroidobacteraceae</taxon>
        <taxon>Steroidobacter</taxon>
    </lineage>
</organism>
<dbReference type="PRINTS" id="PR00081">
    <property type="entry name" value="GDHRDH"/>
</dbReference>
<dbReference type="SUPFAM" id="SSF51735">
    <property type="entry name" value="NAD(P)-binding Rossmann-fold domains"/>
    <property type="match status" value="1"/>
</dbReference>
<accession>A0A829YJP2</accession>
<evidence type="ECO:0000313" key="6">
    <source>
        <dbReference type="EMBL" id="GFE83577.1"/>
    </source>
</evidence>
<reference evidence="7" key="1">
    <citation type="submission" date="2020-01" db="EMBL/GenBank/DDBJ databases">
        <title>'Steroidobacter agaridevorans' sp. nov., agar-degrading bacteria isolated from rhizosphere soils.</title>
        <authorList>
            <person name="Ikenaga M."/>
            <person name="Kataoka M."/>
            <person name="Murouchi A."/>
            <person name="Katsuragi S."/>
            <person name="Sakai M."/>
        </authorList>
    </citation>
    <scope>NUCLEOTIDE SEQUENCE [LARGE SCALE GENOMIC DNA]</scope>
    <source>
        <strain evidence="7">YU21-B</strain>
    </source>
</reference>
<dbReference type="RefSeq" id="WP_161815179.1">
    <property type="nucleotide sequence ID" value="NZ_BLJN01000006.1"/>
</dbReference>
<evidence type="ECO:0000256" key="2">
    <source>
        <dbReference type="ARBA" id="ARBA00023002"/>
    </source>
</evidence>
<evidence type="ECO:0000256" key="4">
    <source>
        <dbReference type="SAM" id="SignalP"/>
    </source>
</evidence>
<comment type="caution">
    <text evidence="6">The sequence shown here is derived from an EMBL/GenBank/DDBJ whole genome shotgun (WGS) entry which is preliminary data.</text>
</comment>
<gene>
    <name evidence="6" type="ORF">GCM10011487_55770</name>
</gene>
<keyword evidence="2" id="KW-0560">Oxidoreductase</keyword>
<dbReference type="Gene3D" id="3.40.50.720">
    <property type="entry name" value="NAD(P)-binding Rossmann-like Domain"/>
    <property type="match status" value="1"/>
</dbReference>
<dbReference type="SMART" id="SM00822">
    <property type="entry name" value="PKS_KR"/>
    <property type="match status" value="1"/>
</dbReference>
<evidence type="ECO:0000313" key="7">
    <source>
        <dbReference type="Proteomes" id="UP000445000"/>
    </source>
</evidence>
<dbReference type="PANTHER" id="PTHR44169">
    <property type="entry name" value="NADPH-DEPENDENT 1-ACYLDIHYDROXYACETONE PHOSPHATE REDUCTASE"/>
    <property type="match status" value="1"/>
</dbReference>
<feature type="signal peptide" evidence="4">
    <location>
        <begin position="1"/>
        <end position="22"/>
    </location>
</feature>
<protein>
    <submittedName>
        <fullName evidence="6">Short-chain dehydrogenase/reductase</fullName>
    </submittedName>
</protein>
<dbReference type="InterPro" id="IPR057326">
    <property type="entry name" value="KR_dom"/>
</dbReference>
<evidence type="ECO:0000256" key="3">
    <source>
        <dbReference type="RuleBase" id="RU000363"/>
    </source>
</evidence>
<dbReference type="PRINTS" id="PR00080">
    <property type="entry name" value="SDRFAMILY"/>
</dbReference>
<evidence type="ECO:0000259" key="5">
    <source>
        <dbReference type="SMART" id="SM00822"/>
    </source>
</evidence>
<dbReference type="PANTHER" id="PTHR44169:SF6">
    <property type="entry name" value="NADPH-DEPENDENT 1-ACYLDIHYDROXYACETONE PHOSPHATE REDUCTASE"/>
    <property type="match status" value="1"/>
</dbReference>
<sequence>MRIFLNTMCALLAALLCAPALPSEQTVSKAVLVTGASSGIGRKITEHLATEGYFVYATARKAEDLKALGAIKNVHPVRLDVTQPADIAAAVETVTRAGRGLHGLVNNAGVATFGTIATMRMEEFDLTMKVNVYGPVMMIKAFAPLIIAGKGRIVNIGSPSGITDGGGPDIAAYVMSKHAIEGLTDSLVLQLAPLGVQVSAVEPGAYRSEIDKNMLERLTEAEKANMLKVWGPPPDPMMFPEADEVAVAVAQALSEPNPKRRYLAIPRDARDRFNNRLPERIARYQMKQLVQWNEGHAYTFDREALIKMLDDALVNARPRTSE</sequence>
<dbReference type="EMBL" id="BLJN01000006">
    <property type="protein sequence ID" value="GFE83577.1"/>
    <property type="molecule type" value="Genomic_DNA"/>
</dbReference>
<feature type="domain" description="Ketoreductase" evidence="5">
    <location>
        <begin position="29"/>
        <end position="204"/>
    </location>
</feature>
<dbReference type="CDD" id="cd05374">
    <property type="entry name" value="17beta-HSD-like_SDR_c"/>
    <property type="match status" value="1"/>
</dbReference>
<dbReference type="GO" id="GO:0016491">
    <property type="term" value="F:oxidoreductase activity"/>
    <property type="evidence" value="ECO:0007669"/>
    <property type="project" value="UniProtKB-KW"/>
</dbReference>
<dbReference type="Proteomes" id="UP000445000">
    <property type="component" value="Unassembled WGS sequence"/>
</dbReference>